<protein>
    <submittedName>
        <fullName evidence="1">Testis cDNA clone: QtsA-14537, similar to human hypothetical protein IMPACT (IMPACT)</fullName>
    </submittedName>
</protein>
<dbReference type="EMBL" id="AB179190">
    <property type="protein sequence ID" value="BAE02241.1"/>
    <property type="molecule type" value="mRNA"/>
</dbReference>
<dbReference type="AlphaFoldDB" id="Q4R3S5"/>
<organism evidence="1">
    <name type="scientific">Macaca fascicularis</name>
    <name type="common">Crab-eating macaque</name>
    <name type="synonym">Cynomolgus monkey</name>
    <dbReference type="NCBI Taxonomy" id="9541"/>
    <lineage>
        <taxon>Eukaryota</taxon>
        <taxon>Metazoa</taxon>
        <taxon>Chordata</taxon>
        <taxon>Craniata</taxon>
        <taxon>Vertebrata</taxon>
        <taxon>Euteleostomi</taxon>
        <taxon>Mammalia</taxon>
        <taxon>Eutheria</taxon>
        <taxon>Euarchontoglires</taxon>
        <taxon>Primates</taxon>
        <taxon>Haplorrhini</taxon>
        <taxon>Catarrhini</taxon>
        <taxon>Cercopithecidae</taxon>
        <taxon>Cercopithecinae</taxon>
        <taxon>Macaca</taxon>
    </lineage>
</organism>
<sequence length="88" mass="9967">MAYFALFKIFFFRDEILLCLDLRLECSGMIMAHCSLDLPAFQVAGITGMCYHTWLILKIFCKDRVLLCCPGCLELLASSDLPAKVLEL</sequence>
<evidence type="ECO:0000313" key="1">
    <source>
        <dbReference type="EMBL" id="BAE02241.1"/>
    </source>
</evidence>
<dbReference type="PANTHER" id="PTHR12138">
    <property type="entry name" value="PRIMATE-EXPANDED PROTEIN FAMILY"/>
    <property type="match status" value="1"/>
</dbReference>
<proteinExistence type="evidence at transcript level"/>
<dbReference type="PANTHER" id="PTHR12138:SF157">
    <property type="entry name" value="SECRETED PROTEIN"/>
    <property type="match status" value="1"/>
</dbReference>
<reference evidence="1" key="2">
    <citation type="submission" date="2005-06" db="EMBL/GenBank/DDBJ databases">
        <title>DNA sequences of macaque genes expressed in brain or testis and its evolutionary implications.</title>
        <authorList>
            <consortium name="International consortium for macaque cDNA sequencing and analysis"/>
        </authorList>
    </citation>
    <scope>NUCLEOTIDE SEQUENCE</scope>
</reference>
<name>Q4R3S5_MACFA</name>
<reference evidence="1" key="1">
    <citation type="journal article" date="2005" name="Mol. Biol. Evol.">
        <title>Substitution rate and structural divergence of 5'UTR evolution: comparative analysis between human and cynomolgus monkey cDNAs.</title>
        <authorList>
            <person name="Osada N."/>
            <person name="Hirata M."/>
            <person name="Tanuma R."/>
            <person name="Kusuda J."/>
            <person name="Hida M."/>
            <person name="Suzuki Y."/>
            <person name="Sugano S."/>
            <person name="Gojobori T."/>
            <person name="Shen C.K."/>
            <person name="Wu C.I."/>
            <person name="Hashimoto K."/>
        </authorList>
    </citation>
    <scope>NUCLEOTIDE SEQUENCE</scope>
</reference>
<accession>Q4R3S5</accession>